<sequence>MKVLIIGAAGRVGSAALAACLHKKHTVTAFLRNPSLLPPSLLSHPRLRIIQGEPTSHPALVEALRDQDSVIQASVYGAPSSHSESENVVRSIISAVKEVQAARARRIRLWVMSGQVMVDIPVEEEGEVYPIHPEHYRDYDFLREGEGGKDVDWSLMYPKKVEGGEVRVLLYNIR</sequence>
<dbReference type="GO" id="GO:0016646">
    <property type="term" value="F:oxidoreductase activity, acting on the CH-NH group of donors, NAD or NADP as acceptor"/>
    <property type="evidence" value="ECO:0007669"/>
    <property type="project" value="TreeGrafter"/>
</dbReference>
<proteinExistence type="inferred from homology"/>
<dbReference type="SUPFAM" id="SSF51735">
    <property type="entry name" value="NAD(P)-binding Rossmann-fold domains"/>
    <property type="match status" value="1"/>
</dbReference>
<evidence type="ECO:0000259" key="2">
    <source>
        <dbReference type="Pfam" id="PF13460"/>
    </source>
</evidence>
<dbReference type="EMBL" id="JAFEKC020000022">
    <property type="protein sequence ID" value="KAK0507744.1"/>
    <property type="molecule type" value="Genomic_DNA"/>
</dbReference>
<feature type="domain" description="NAD(P)-binding" evidence="2">
    <location>
        <begin position="7"/>
        <end position="160"/>
    </location>
</feature>
<dbReference type="PANTHER" id="PTHR43355">
    <property type="entry name" value="FLAVIN REDUCTASE (NADPH)"/>
    <property type="match status" value="1"/>
</dbReference>
<protein>
    <recommendedName>
        <fullName evidence="2">NAD(P)-binding domain-containing protein</fullName>
    </recommendedName>
</protein>
<reference evidence="3" key="1">
    <citation type="submission" date="2023-03" db="EMBL/GenBank/DDBJ databases">
        <title>Complete genome of Cladonia borealis.</title>
        <authorList>
            <person name="Park H."/>
        </authorList>
    </citation>
    <scope>NUCLEOTIDE SEQUENCE</scope>
    <source>
        <strain evidence="3">ANT050790</strain>
    </source>
</reference>
<dbReference type="Gene3D" id="3.40.50.720">
    <property type="entry name" value="NAD(P)-binding Rossmann-like Domain"/>
    <property type="match status" value="1"/>
</dbReference>
<evidence type="ECO:0000313" key="4">
    <source>
        <dbReference type="Proteomes" id="UP001166286"/>
    </source>
</evidence>
<organism evidence="3 4">
    <name type="scientific">Cladonia borealis</name>
    <dbReference type="NCBI Taxonomy" id="184061"/>
    <lineage>
        <taxon>Eukaryota</taxon>
        <taxon>Fungi</taxon>
        <taxon>Dikarya</taxon>
        <taxon>Ascomycota</taxon>
        <taxon>Pezizomycotina</taxon>
        <taxon>Lecanoromycetes</taxon>
        <taxon>OSLEUM clade</taxon>
        <taxon>Lecanoromycetidae</taxon>
        <taxon>Lecanorales</taxon>
        <taxon>Lecanorineae</taxon>
        <taxon>Cladoniaceae</taxon>
        <taxon>Cladonia</taxon>
    </lineage>
</organism>
<dbReference type="Pfam" id="PF13460">
    <property type="entry name" value="NAD_binding_10"/>
    <property type="match status" value="1"/>
</dbReference>
<accession>A0AA39QSS5</accession>
<evidence type="ECO:0000313" key="3">
    <source>
        <dbReference type="EMBL" id="KAK0507744.1"/>
    </source>
</evidence>
<dbReference type="PANTHER" id="PTHR43355:SF2">
    <property type="entry name" value="FLAVIN REDUCTASE (NADPH)"/>
    <property type="match status" value="1"/>
</dbReference>
<dbReference type="InterPro" id="IPR016040">
    <property type="entry name" value="NAD(P)-bd_dom"/>
</dbReference>
<comment type="caution">
    <text evidence="3">The sequence shown here is derived from an EMBL/GenBank/DDBJ whole genome shotgun (WGS) entry which is preliminary data.</text>
</comment>
<evidence type="ECO:0000256" key="1">
    <source>
        <dbReference type="ARBA" id="ARBA00038376"/>
    </source>
</evidence>
<comment type="similarity">
    <text evidence="1">Belongs to the avfA family.</text>
</comment>
<gene>
    <name evidence="3" type="ORF">JMJ35_009633</name>
</gene>
<dbReference type="AlphaFoldDB" id="A0AA39QSS5"/>
<dbReference type="Proteomes" id="UP001166286">
    <property type="component" value="Unassembled WGS sequence"/>
</dbReference>
<keyword evidence="4" id="KW-1185">Reference proteome</keyword>
<dbReference type="InterPro" id="IPR036291">
    <property type="entry name" value="NAD(P)-bd_dom_sf"/>
</dbReference>
<dbReference type="InterPro" id="IPR051606">
    <property type="entry name" value="Polyketide_Oxido-like"/>
</dbReference>
<name>A0AA39QSS5_9LECA</name>